<dbReference type="SMART" id="SM00354">
    <property type="entry name" value="HTH_LACI"/>
    <property type="match status" value="1"/>
</dbReference>
<organism evidence="6 7">
    <name type="scientific">Demequina litorisediminis</name>
    <dbReference type="NCBI Taxonomy" id="1849022"/>
    <lineage>
        <taxon>Bacteria</taxon>
        <taxon>Bacillati</taxon>
        <taxon>Actinomycetota</taxon>
        <taxon>Actinomycetes</taxon>
        <taxon>Micrococcales</taxon>
        <taxon>Demequinaceae</taxon>
        <taxon>Demequina</taxon>
    </lineage>
</organism>
<evidence type="ECO:0000256" key="4">
    <source>
        <dbReference type="SAM" id="MobiDB-lite"/>
    </source>
</evidence>
<dbReference type="PANTHER" id="PTHR30146">
    <property type="entry name" value="LACI-RELATED TRANSCRIPTIONAL REPRESSOR"/>
    <property type="match status" value="1"/>
</dbReference>
<proteinExistence type="predicted"/>
<evidence type="ECO:0000259" key="5">
    <source>
        <dbReference type="PROSITE" id="PS50932"/>
    </source>
</evidence>
<dbReference type="CDD" id="cd06267">
    <property type="entry name" value="PBP1_LacI_sugar_binding-like"/>
    <property type="match status" value="1"/>
</dbReference>
<protein>
    <submittedName>
        <fullName evidence="6">LacI family transcriptional regulator</fullName>
    </submittedName>
</protein>
<name>A0ABQ6IFM3_9MICO</name>
<dbReference type="InterPro" id="IPR046335">
    <property type="entry name" value="LacI/GalR-like_sensor"/>
</dbReference>
<dbReference type="InterPro" id="IPR010982">
    <property type="entry name" value="Lambda_DNA-bd_dom_sf"/>
</dbReference>
<dbReference type="InterPro" id="IPR028082">
    <property type="entry name" value="Peripla_BP_I"/>
</dbReference>
<dbReference type="PANTHER" id="PTHR30146:SF109">
    <property type="entry name" value="HTH-TYPE TRANSCRIPTIONAL REGULATOR GALS"/>
    <property type="match status" value="1"/>
</dbReference>
<dbReference type="SUPFAM" id="SSF53822">
    <property type="entry name" value="Periplasmic binding protein-like I"/>
    <property type="match status" value="1"/>
</dbReference>
<evidence type="ECO:0000256" key="3">
    <source>
        <dbReference type="ARBA" id="ARBA00023163"/>
    </source>
</evidence>
<accession>A0ABQ6IFM3</accession>
<keyword evidence="1" id="KW-0805">Transcription regulation</keyword>
<evidence type="ECO:0000313" key="7">
    <source>
        <dbReference type="Proteomes" id="UP001157125"/>
    </source>
</evidence>
<dbReference type="Gene3D" id="1.10.260.40">
    <property type="entry name" value="lambda repressor-like DNA-binding domains"/>
    <property type="match status" value="1"/>
</dbReference>
<dbReference type="SUPFAM" id="SSF47413">
    <property type="entry name" value="lambda repressor-like DNA-binding domains"/>
    <property type="match status" value="1"/>
</dbReference>
<feature type="region of interest" description="Disordered" evidence="4">
    <location>
        <begin position="1"/>
        <end position="21"/>
    </location>
</feature>
<dbReference type="Pfam" id="PF13377">
    <property type="entry name" value="Peripla_BP_3"/>
    <property type="match status" value="1"/>
</dbReference>
<comment type="caution">
    <text evidence="6">The sequence shown here is derived from an EMBL/GenBank/DDBJ whole genome shotgun (WGS) entry which is preliminary data.</text>
</comment>
<dbReference type="InterPro" id="IPR000843">
    <property type="entry name" value="HTH_LacI"/>
</dbReference>
<evidence type="ECO:0000256" key="2">
    <source>
        <dbReference type="ARBA" id="ARBA00023125"/>
    </source>
</evidence>
<dbReference type="EMBL" id="BSUN01000001">
    <property type="protein sequence ID" value="GMA36699.1"/>
    <property type="molecule type" value="Genomic_DNA"/>
</dbReference>
<dbReference type="Gene3D" id="3.40.50.2300">
    <property type="match status" value="2"/>
</dbReference>
<dbReference type="Pfam" id="PF00356">
    <property type="entry name" value="LacI"/>
    <property type="match status" value="1"/>
</dbReference>
<feature type="domain" description="HTH lacI-type" evidence="5">
    <location>
        <begin position="18"/>
        <end position="72"/>
    </location>
</feature>
<dbReference type="Proteomes" id="UP001157125">
    <property type="component" value="Unassembled WGS sequence"/>
</dbReference>
<evidence type="ECO:0000256" key="1">
    <source>
        <dbReference type="ARBA" id="ARBA00023015"/>
    </source>
</evidence>
<keyword evidence="2" id="KW-0238">DNA-binding</keyword>
<sequence>MLVEPIDAPAGRQQRRKPTIRDVAAASGVSRGTVSRVINGGHWVSPEAREKVDKAIETTGYYANTHARSLATGRSDSVAFLLTEPQHLLFADPTFALLLRGAAEALAARRKTLVLLVAGTPEERENVSHFVGAGHVDGVLLISSHEKDPLLDSLIAAGVPTVACGVPLGHQDDVITVSIDEVGSARTAARHLAGLGRERIAMIAGPEDTPGGRFRVVGFQEELGERFDADRVERGDYSHESGAAAMAALLARDPDIDAVFAASDRMAAGAIATLRAAGRSVPDDVAVVGFDDSGLAASVDPPLTTMHQPFDEISAEMVRLLLDAIAGKDPASVTLPASLVTRASA</sequence>
<dbReference type="PROSITE" id="PS50932">
    <property type="entry name" value="HTH_LACI_2"/>
    <property type="match status" value="1"/>
</dbReference>
<evidence type="ECO:0000313" key="6">
    <source>
        <dbReference type="EMBL" id="GMA36699.1"/>
    </source>
</evidence>
<keyword evidence="7" id="KW-1185">Reference proteome</keyword>
<gene>
    <name evidence="6" type="ORF">GCM10025876_29030</name>
</gene>
<keyword evidence="3" id="KW-0804">Transcription</keyword>
<dbReference type="PRINTS" id="PR00036">
    <property type="entry name" value="HTHLACI"/>
</dbReference>
<reference evidence="7" key="1">
    <citation type="journal article" date="2019" name="Int. J. Syst. Evol. Microbiol.">
        <title>The Global Catalogue of Microorganisms (GCM) 10K type strain sequencing project: providing services to taxonomists for standard genome sequencing and annotation.</title>
        <authorList>
            <consortium name="The Broad Institute Genomics Platform"/>
            <consortium name="The Broad Institute Genome Sequencing Center for Infectious Disease"/>
            <person name="Wu L."/>
            <person name="Ma J."/>
        </authorList>
    </citation>
    <scope>NUCLEOTIDE SEQUENCE [LARGE SCALE GENOMIC DNA]</scope>
    <source>
        <strain evidence="7">NBRC 112299</strain>
    </source>
</reference>
<dbReference type="CDD" id="cd01392">
    <property type="entry name" value="HTH_LacI"/>
    <property type="match status" value="1"/>
</dbReference>
<dbReference type="PROSITE" id="PS00356">
    <property type="entry name" value="HTH_LACI_1"/>
    <property type="match status" value="1"/>
</dbReference>